<dbReference type="InterPro" id="IPR001650">
    <property type="entry name" value="Helicase_C-like"/>
</dbReference>
<dbReference type="InterPro" id="IPR004589">
    <property type="entry name" value="DNA_helicase_ATP-dep_RecQ"/>
</dbReference>
<accession>A0A1I5TZW1</accession>
<dbReference type="InterPro" id="IPR027417">
    <property type="entry name" value="P-loop_NTPase"/>
</dbReference>
<dbReference type="GO" id="GO:0005737">
    <property type="term" value="C:cytoplasm"/>
    <property type="evidence" value="ECO:0007669"/>
    <property type="project" value="TreeGrafter"/>
</dbReference>
<keyword evidence="4" id="KW-0479">Metal-binding</keyword>
<dbReference type="SUPFAM" id="SSF46785">
    <property type="entry name" value="Winged helix' DNA-binding domain"/>
    <property type="match status" value="1"/>
</dbReference>
<dbReference type="GO" id="GO:0000724">
    <property type="term" value="P:double-strand break repair via homologous recombination"/>
    <property type="evidence" value="ECO:0007669"/>
    <property type="project" value="TreeGrafter"/>
</dbReference>
<dbReference type="GO" id="GO:0046872">
    <property type="term" value="F:metal ion binding"/>
    <property type="evidence" value="ECO:0007669"/>
    <property type="project" value="UniProtKB-KW"/>
</dbReference>
<dbReference type="STRING" id="223786.SAMN05216234_1521"/>
<dbReference type="GO" id="GO:0009378">
    <property type="term" value="F:four-way junction helicase activity"/>
    <property type="evidence" value="ECO:0007669"/>
    <property type="project" value="TreeGrafter"/>
</dbReference>
<evidence type="ECO:0000256" key="4">
    <source>
        <dbReference type="ARBA" id="ARBA00022723"/>
    </source>
</evidence>
<feature type="domain" description="HRDC" evidence="17">
    <location>
        <begin position="514"/>
        <end position="594"/>
    </location>
</feature>
<evidence type="ECO:0000256" key="6">
    <source>
        <dbReference type="ARBA" id="ARBA00022763"/>
    </source>
</evidence>
<dbReference type="GO" id="GO:0003677">
    <property type="term" value="F:DNA binding"/>
    <property type="evidence" value="ECO:0007669"/>
    <property type="project" value="UniProtKB-KW"/>
</dbReference>
<keyword evidence="13" id="KW-0234">DNA repair</keyword>
<dbReference type="AlphaFoldDB" id="A0A1I5TZW1"/>
<name>A0A1I5TZW1_9BACT</name>
<keyword evidence="6" id="KW-0227">DNA damage</keyword>
<dbReference type="CDD" id="cd17920">
    <property type="entry name" value="DEXHc_RecQ"/>
    <property type="match status" value="1"/>
</dbReference>
<dbReference type="GO" id="GO:0009432">
    <property type="term" value="P:SOS response"/>
    <property type="evidence" value="ECO:0007669"/>
    <property type="project" value="UniProtKB-UniRule"/>
</dbReference>
<dbReference type="PANTHER" id="PTHR13710">
    <property type="entry name" value="DNA HELICASE RECQ FAMILY MEMBER"/>
    <property type="match status" value="1"/>
</dbReference>
<dbReference type="GO" id="GO:0006260">
    <property type="term" value="P:DNA replication"/>
    <property type="evidence" value="ECO:0007669"/>
    <property type="project" value="InterPro"/>
</dbReference>
<feature type="domain" description="Helicase C-terminal" evidence="19">
    <location>
        <begin position="211"/>
        <end position="360"/>
    </location>
</feature>
<comment type="similarity">
    <text evidence="3">Belongs to the helicase family. RecQ subfamily.</text>
</comment>
<comment type="cofactor">
    <cofactor evidence="1">
        <name>Mg(2+)</name>
        <dbReference type="ChEBI" id="CHEBI:18420"/>
    </cofactor>
</comment>
<proteinExistence type="inferred from homology"/>
<dbReference type="PROSITE" id="PS50967">
    <property type="entry name" value="HRDC"/>
    <property type="match status" value="1"/>
</dbReference>
<dbReference type="InterPro" id="IPR006293">
    <property type="entry name" value="DNA_helicase_ATP-dep_RecQ_bac"/>
</dbReference>
<dbReference type="Pfam" id="PF14493">
    <property type="entry name" value="HTH_40"/>
    <property type="match status" value="1"/>
</dbReference>
<reference evidence="20 21" key="1">
    <citation type="submission" date="2016-10" db="EMBL/GenBank/DDBJ databases">
        <authorList>
            <person name="de Groot N.N."/>
        </authorList>
    </citation>
    <scope>NUCLEOTIDE SEQUENCE [LARGE SCALE GENOMIC DNA]</scope>
    <source>
        <strain evidence="20 21">EP1-55-1</strain>
    </source>
</reference>
<evidence type="ECO:0000256" key="7">
    <source>
        <dbReference type="ARBA" id="ARBA00022801"/>
    </source>
</evidence>
<evidence type="ECO:0000256" key="3">
    <source>
        <dbReference type="ARBA" id="ARBA00005446"/>
    </source>
</evidence>
<evidence type="ECO:0000256" key="8">
    <source>
        <dbReference type="ARBA" id="ARBA00022806"/>
    </source>
</evidence>
<keyword evidence="8 20" id="KW-0347">Helicase</keyword>
<keyword evidence="10" id="KW-0067">ATP-binding</keyword>
<evidence type="ECO:0000256" key="9">
    <source>
        <dbReference type="ARBA" id="ARBA00022833"/>
    </source>
</evidence>
<dbReference type="PROSITE" id="PS51194">
    <property type="entry name" value="HELICASE_CTER"/>
    <property type="match status" value="1"/>
</dbReference>
<dbReference type="FunFam" id="3.40.50.300:FF:001389">
    <property type="entry name" value="ATP-dependent DNA helicase RecQ"/>
    <property type="match status" value="1"/>
</dbReference>
<evidence type="ECO:0000256" key="15">
    <source>
        <dbReference type="ARBA" id="ARBA00034617"/>
    </source>
</evidence>
<dbReference type="InterPro" id="IPR018982">
    <property type="entry name" value="RQC_domain"/>
</dbReference>
<dbReference type="SUPFAM" id="SSF47819">
    <property type="entry name" value="HRDC-like"/>
    <property type="match status" value="1"/>
</dbReference>
<dbReference type="SMART" id="SM00490">
    <property type="entry name" value="HELICc"/>
    <property type="match status" value="1"/>
</dbReference>
<keyword evidence="7" id="KW-0378">Hydrolase</keyword>
<evidence type="ECO:0000256" key="14">
    <source>
        <dbReference type="ARBA" id="ARBA00023235"/>
    </source>
</evidence>
<dbReference type="Pfam" id="PF00270">
    <property type="entry name" value="DEAD"/>
    <property type="match status" value="1"/>
</dbReference>
<evidence type="ECO:0000256" key="5">
    <source>
        <dbReference type="ARBA" id="ARBA00022741"/>
    </source>
</evidence>
<evidence type="ECO:0000313" key="21">
    <source>
        <dbReference type="Proteomes" id="UP000199227"/>
    </source>
</evidence>
<dbReference type="OrthoDB" id="9760034at2"/>
<keyword evidence="21" id="KW-1185">Reference proteome</keyword>
<dbReference type="NCBIfam" id="TIGR00614">
    <property type="entry name" value="recQ_fam"/>
    <property type="match status" value="1"/>
</dbReference>
<evidence type="ECO:0000259" key="17">
    <source>
        <dbReference type="PROSITE" id="PS50967"/>
    </source>
</evidence>
<dbReference type="InterPro" id="IPR014001">
    <property type="entry name" value="Helicase_ATP-bd"/>
</dbReference>
<evidence type="ECO:0000256" key="11">
    <source>
        <dbReference type="ARBA" id="ARBA00023125"/>
    </source>
</evidence>
<evidence type="ECO:0000256" key="10">
    <source>
        <dbReference type="ARBA" id="ARBA00022840"/>
    </source>
</evidence>
<protein>
    <recommendedName>
        <fullName evidence="16">DNA helicase RecQ</fullName>
        <ecNumber evidence="16">5.6.2.4</ecNumber>
    </recommendedName>
</protein>
<dbReference type="SMART" id="SM00341">
    <property type="entry name" value="HRDC"/>
    <property type="match status" value="1"/>
</dbReference>
<dbReference type="InterPro" id="IPR036390">
    <property type="entry name" value="WH_DNA-bd_sf"/>
</dbReference>
<dbReference type="Proteomes" id="UP000199227">
    <property type="component" value="Unassembled WGS sequence"/>
</dbReference>
<dbReference type="PROSITE" id="PS51192">
    <property type="entry name" value="HELICASE_ATP_BIND_1"/>
    <property type="match status" value="1"/>
</dbReference>
<dbReference type="InterPro" id="IPR029491">
    <property type="entry name" value="Helicase_HTH"/>
</dbReference>
<dbReference type="PANTHER" id="PTHR13710:SF105">
    <property type="entry name" value="ATP-DEPENDENT DNA HELICASE Q1"/>
    <property type="match status" value="1"/>
</dbReference>
<dbReference type="InterPro" id="IPR044876">
    <property type="entry name" value="HRDC_dom_sf"/>
</dbReference>
<comment type="catalytic activity">
    <reaction evidence="15">
        <text>Couples ATP hydrolysis with the unwinding of duplex DNA by translocating in the 3'-5' direction.</text>
        <dbReference type="EC" id="5.6.2.4"/>
    </reaction>
</comment>
<dbReference type="SMART" id="SM00956">
    <property type="entry name" value="RQC"/>
    <property type="match status" value="1"/>
</dbReference>
<dbReference type="EMBL" id="FOXB01000052">
    <property type="protein sequence ID" value="SFP88595.1"/>
    <property type="molecule type" value="Genomic_DNA"/>
</dbReference>
<dbReference type="GO" id="GO:0005694">
    <property type="term" value="C:chromosome"/>
    <property type="evidence" value="ECO:0007669"/>
    <property type="project" value="TreeGrafter"/>
</dbReference>
<evidence type="ECO:0000259" key="19">
    <source>
        <dbReference type="PROSITE" id="PS51194"/>
    </source>
</evidence>
<evidence type="ECO:0000256" key="12">
    <source>
        <dbReference type="ARBA" id="ARBA00023172"/>
    </source>
</evidence>
<keyword evidence="5" id="KW-0547">Nucleotide-binding</keyword>
<dbReference type="GO" id="GO:0043138">
    <property type="term" value="F:3'-5' DNA helicase activity"/>
    <property type="evidence" value="ECO:0007669"/>
    <property type="project" value="UniProtKB-EC"/>
</dbReference>
<dbReference type="Pfam" id="PF00570">
    <property type="entry name" value="HRDC"/>
    <property type="match status" value="1"/>
</dbReference>
<keyword evidence="14" id="KW-0413">Isomerase</keyword>
<dbReference type="InterPro" id="IPR032284">
    <property type="entry name" value="RecQ_Zn-bd"/>
</dbReference>
<dbReference type="RefSeq" id="WP_092913993.1">
    <property type="nucleotide sequence ID" value="NZ_FOXB01000052.1"/>
</dbReference>
<dbReference type="SMART" id="SM00487">
    <property type="entry name" value="DEXDc"/>
    <property type="match status" value="1"/>
</dbReference>
<dbReference type="InterPro" id="IPR036388">
    <property type="entry name" value="WH-like_DNA-bd_sf"/>
</dbReference>
<dbReference type="NCBIfam" id="TIGR01389">
    <property type="entry name" value="recQ"/>
    <property type="match status" value="1"/>
</dbReference>
<dbReference type="GO" id="GO:0016787">
    <property type="term" value="F:hydrolase activity"/>
    <property type="evidence" value="ECO:0007669"/>
    <property type="project" value="UniProtKB-KW"/>
</dbReference>
<dbReference type="InterPro" id="IPR002121">
    <property type="entry name" value="HRDC_dom"/>
</dbReference>
<dbReference type="CDD" id="cd18794">
    <property type="entry name" value="SF2_C_RecQ"/>
    <property type="match status" value="1"/>
</dbReference>
<dbReference type="Gene3D" id="3.40.50.300">
    <property type="entry name" value="P-loop containing nucleotide triphosphate hydrolases"/>
    <property type="match status" value="2"/>
</dbReference>
<keyword evidence="12" id="KW-0233">DNA recombination</keyword>
<feature type="domain" description="Helicase ATP-binding" evidence="18">
    <location>
        <begin position="22"/>
        <end position="189"/>
    </location>
</feature>
<dbReference type="Gene3D" id="1.10.10.10">
    <property type="entry name" value="Winged helix-like DNA-binding domain superfamily/Winged helix DNA-binding domain"/>
    <property type="match status" value="1"/>
</dbReference>
<dbReference type="Pfam" id="PF00271">
    <property type="entry name" value="Helicase_C"/>
    <property type="match status" value="1"/>
</dbReference>
<dbReference type="Gene3D" id="1.10.150.80">
    <property type="entry name" value="HRDC domain"/>
    <property type="match status" value="1"/>
</dbReference>
<evidence type="ECO:0000256" key="16">
    <source>
        <dbReference type="NCBIfam" id="TIGR01389"/>
    </source>
</evidence>
<evidence type="ECO:0000259" key="18">
    <source>
        <dbReference type="PROSITE" id="PS51192"/>
    </source>
</evidence>
<dbReference type="InterPro" id="IPR011545">
    <property type="entry name" value="DEAD/DEAH_box_helicase_dom"/>
</dbReference>
<dbReference type="EC" id="5.6.2.4" evidence="16"/>
<comment type="cofactor">
    <cofactor evidence="2">
        <name>Zn(2+)</name>
        <dbReference type="ChEBI" id="CHEBI:29105"/>
    </cofactor>
</comment>
<evidence type="ECO:0000256" key="1">
    <source>
        <dbReference type="ARBA" id="ARBA00001946"/>
    </source>
</evidence>
<sequence length="687" mass="79518">MQKLLKDVFGFDSFRPIQKEAINRILKREDVLVVLPTGGGKSLIYQLPSLMMDGTTIVISPLIALMQDQVTSLRLNGINAQMLSSSQTNEQNSLVLNSLLNGELKFLYVAPERFNDFFIATLQRVKINFIVIDEAHCVSEWGHEFRDDYRRLKYLKEWFRGVNIAAFTATATKETENDILETLKIDKRALLRVPTKRDNLIIRCQKRVGDAKDQIVSFLNIHKDECGIIYCFTRKETEKLSEYLNSKGFNSASYHAGLTPDVRDEIFDDFKNERVKIIVATIAFGMGIDKSNIRFVLHTSLPKTIESYFQEIGRAGRDDLKSDTLLLYSKSDEISKRTLIDDLPETKYKENMYKKLESMYRFAVSSKCRHKMIAEYFGDEVETCESRCDNCIDEDRELIDITIESQKFLSAILRAGEKFGFTYIVDVLRGSNRKKILELGHNKLSVYGIGADLSKKQWGVVFDKLLDIEAIVQDEFKVLKITNIGKQILKKELSVTILKDDFEEKKSFEGYDSSETKDENFEKFRELRNLLAKVDGVPAYIIFSDKTLLEISKKLPQIEDEFLKISGVGAVKFEKYGKEFLELSKEIKSSMPKELSATYMQTLKLIDEKRGIEDIAVIRELRIQTILGHVNKLFENGYIDEAKKEELLEPLRKNFPKDFKDWIEKRMEKNSLDEIIENIHFYRWLYG</sequence>
<keyword evidence="11" id="KW-0238">DNA-binding</keyword>
<organism evidence="20 21">
    <name type="scientific">Hydrogenimonas thermophila</name>
    <dbReference type="NCBI Taxonomy" id="223786"/>
    <lineage>
        <taxon>Bacteria</taxon>
        <taxon>Pseudomonadati</taxon>
        <taxon>Campylobacterota</taxon>
        <taxon>Epsilonproteobacteria</taxon>
        <taxon>Campylobacterales</taxon>
        <taxon>Hydrogenimonadaceae</taxon>
        <taxon>Hydrogenimonas</taxon>
    </lineage>
</organism>
<gene>
    <name evidence="20" type="ORF">SAMN05216234_1521</name>
</gene>
<evidence type="ECO:0000256" key="2">
    <source>
        <dbReference type="ARBA" id="ARBA00001947"/>
    </source>
</evidence>
<evidence type="ECO:0000256" key="13">
    <source>
        <dbReference type="ARBA" id="ARBA00023204"/>
    </source>
</evidence>
<dbReference type="InterPro" id="IPR010997">
    <property type="entry name" value="HRDC-like_sf"/>
</dbReference>
<dbReference type="SUPFAM" id="SSF52540">
    <property type="entry name" value="P-loop containing nucleoside triphosphate hydrolases"/>
    <property type="match status" value="1"/>
</dbReference>
<evidence type="ECO:0000313" key="20">
    <source>
        <dbReference type="EMBL" id="SFP88595.1"/>
    </source>
</evidence>
<keyword evidence="9" id="KW-0862">Zinc</keyword>
<dbReference type="Pfam" id="PF16124">
    <property type="entry name" value="RecQ_Zn_bind"/>
    <property type="match status" value="1"/>
</dbReference>
<dbReference type="Pfam" id="PF09382">
    <property type="entry name" value="RQC"/>
    <property type="match status" value="1"/>
</dbReference>
<dbReference type="GO" id="GO:0005524">
    <property type="term" value="F:ATP binding"/>
    <property type="evidence" value="ECO:0007669"/>
    <property type="project" value="UniProtKB-KW"/>
</dbReference>